<keyword evidence="2" id="KW-0732">Signal</keyword>
<dbReference type="Proteomes" id="UP000198287">
    <property type="component" value="Unassembled WGS sequence"/>
</dbReference>
<dbReference type="SUPFAM" id="SSF53213">
    <property type="entry name" value="LigB-like"/>
    <property type="match status" value="1"/>
</dbReference>
<keyword evidence="5" id="KW-1185">Reference proteome</keyword>
<organism evidence="4 5">
    <name type="scientific">Folsomia candida</name>
    <name type="common">Springtail</name>
    <dbReference type="NCBI Taxonomy" id="158441"/>
    <lineage>
        <taxon>Eukaryota</taxon>
        <taxon>Metazoa</taxon>
        <taxon>Ecdysozoa</taxon>
        <taxon>Arthropoda</taxon>
        <taxon>Hexapoda</taxon>
        <taxon>Collembola</taxon>
        <taxon>Entomobryomorpha</taxon>
        <taxon>Isotomoidea</taxon>
        <taxon>Isotomidae</taxon>
        <taxon>Proisotominae</taxon>
        <taxon>Folsomia</taxon>
    </lineage>
</organism>
<name>A0A226EUH0_FOLCA</name>
<feature type="chain" id="PRO_5013189168" description="Extradiol ring-cleavage dioxygenase class III enzyme subunit B domain-containing protein" evidence="2">
    <location>
        <begin position="23"/>
        <end position="596"/>
    </location>
</feature>
<dbReference type="Gene3D" id="3.40.830.10">
    <property type="entry name" value="LigB-like"/>
    <property type="match status" value="1"/>
</dbReference>
<dbReference type="EMBL" id="LNIX01000002">
    <property type="protein sequence ID" value="OXA60714.1"/>
    <property type="molecule type" value="Genomic_DNA"/>
</dbReference>
<dbReference type="InterPro" id="IPR006631">
    <property type="entry name" value="DM4_12"/>
</dbReference>
<sequence length="596" mass="65928">MVLISLSHIILSTFVIDVLVKSATITRSQPFVGFFVFPHGGITLNPKTHDFSEEGGTHDGTREEAIRLHEAMRSAAKVLMETKPDVVILSTPHGYYLEERYLFIGNPSMAGNAGWEWENISANFNIDQESTVQLYLDLARKQNPVELLSFGVGQTQMDIKWGEVIPWHFIQEAAVEVGIPLPSVIYMGQPPIKRITELIKLGKDLASYVLSSMTQKRVVVLISADLSHYHANDPKAPYPFNPNSVVFDGFIKEWGQIDRSPEMEAKSAEVLLTNAEAVSDSAGSCGYTGLVMLHSIMGSVVDAGMMTLKRGYYHISKGHQDLSLSGWRTLLLSGYAFIFEVKILENNRFDLQSFLDPQIIQSVIPLPVSFPNSHVQKPVAVIEPPNQQSFAGSIRQLSLAPTTAFISRRSFNTSCAFTIPLFTFTLTQSAPFNEDNSVNIANQMVYFLFAVLYSTASFVVPVVFSGIRDPTITGRSQGEANSEALLDRLLAPQPLVDFMGTKGLQRVGLDGRKCLLKTICVANRSNKYGLLGLPFQIFFPPPSNGTLESVSSAAQIAARMGVYQKEKDCGEVYPCLLDVLDVLVYLRDRYYLNSPS</sequence>
<dbReference type="InterPro" id="IPR004183">
    <property type="entry name" value="Xdiol_dOase_suB"/>
</dbReference>
<dbReference type="Pfam" id="PF07841">
    <property type="entry name" value="DM4_12"/>
    <property type="match status" value="1"/>
</dbReference>
<keyword evidence="1" id="KW-1133">Transmembrane helix</keyword>
<feature type="signal peptide" evidence="2">
    <location>
        <begin position="1"/>
        <end position="22"/>
    </location>
</feature>
<keyword evidence="1" id="KW-0812">Transmembrane</keyword>
<dbReference type="GO" id="GO:0008198">
    <property type="term" value="F:ferrous iron binding"/>
    <property type="evidence" value="ECO:0007669"/>
    <property type="project" value="InterPro"/>
</dbReference>
<evidence type="ECO:0000259" key="3">
    <source>
        <dbReference type="Pfam" id="PF02900"/>
    </source>
</evidence>
<dbReference type="OrthoDB" id="6348902at2759"/>
<evidence type="ECO:0000313" key="5">
    <source>
        <dbReference type="Proteomes" id="UP000198287"/>
    </source>
</evidence>
<comment type="caution">
    <text evidence="4">The sequence shown here is derived from an EMBL/GenBank/DDBJ whole genome shotgun (WGS) entry which is preliminary data.</text>
</comment>
<reference evidence="4 5" key="1">
    <citation type="submission" date="2015-12" db="EMBL/GenBank/DDBJ databases">
        <title>The genome of Folsomia candida.</title>
        <authorList>
            <person name="Faddeeva A."/>
            <person name="Derks M.F."/>
            <person name="Anvar Y."/>
            <person name="Smit S."/>
            <person name="Van Straalen N."/>
            <person name="Roelofs D."/>
        </authorList>
    </citation>
    <scope>NUCLEOTIDE SEQUENCE [LARGE SCALE GENOMIC DNA]</scope>
    <source>
        <strain evidence="4 5">VU population</strain>
        <tissue evidence="4">Whole body</tissue>
    </source>
</reference>
<evidence type="ECO:0000313" key="4">
    <source>
        <dbReference type="EMBL" id="OXA60714.1"/>
    </source>
</evidence>
<feature type="transmembrane region" description="Helical" evidence="1">
    <location>
        <begin position="444"/>
        <end position="467"/>
    </location>
</feature>
<keyword evidence="1" id="KW-0472">Membrane</keyword>
<protein>
    <recommendedName>
        <fullName evidence="3">Extradiol ring-cleavage dioxygenase class III enzyme subunit B domain-containing protein</fullName>
    </recommendedName>
</protein>
<accession>A0A226EUH0</accession>
<evidence type="ECO:0000256" key="2">
    <source>
        <dbReference type="SAM" id="SignalP"/>
    </source>
</evidence>
<feature type="domain" description="Extradiol ring-cleavage dioxygenase class III enzyme subunit B" evidence="3">
    <location>
        <begin position="52"/>
        <end position="316"/>
    </location>
</feature>
<dbReference type="Pfam" id="PF02900">
    <property type="entry name" value="LigB"/>
    <property type="match status" value="1"/>
</dbReference>
<dbReference type="GO" id="GO:0016702">
    <property type="term" value="F:oxidoreductase activity, acting on single donors with incorporation of molecular oxygen, incorporation of two atoms of oxygen"/>
    <property type="evidence" value="ECO:0007669"/>
    <property type="project" value="UniProtKB-ARBA"/>
</dbReference>
<gene>
    <name evidence="4" type="ORF">Fcan01_05028</name>
</gene>
<proteinExistence type="predicted"/>
<evidence type="ECO:0000256" key="1">
    <source>
        <dbReference type="SAM" id="Phobius"/>
    </source>
</evidence>
<dbReference type="AlphaFoldDB" id="A0A226EUH0"/>